<evidence type="ECO:0000313" key="2">
    <source>
        <dbReference type="Proteomes" id="UP001499959"/>
    </source>
</evidence>
<dbReference type="EMBL" id="BAABJE010000017">
    <property type="protein sequence ID" value="GAA4802798.1"/>
    <property type="molecule type" value="Genomic_DNA"/>
</dbReference>
<evidence type="ECO:0000313" key="1">
    <source>
        <dbReference type="EMBL" id="GAA4802798.1"/>
    </source>
</evidence>
<dbReference type="RefSeq" id="WP_345304349.1">
    <property type="nucleotide sequence ID" value="NZ_BAABJE010000017.1"/>
</dbReference>
<comment type="caution">
    <text evidence="1">The sequence shown here is derived from an EMBL/GenBank/DDBJ whole genome shotgun (WGS) entry which is preliminary data.</text>
</comment>
<dbReference type="Proteomes" id="UP001499959">
    <property type="component" value="Unassembled WGS sequence"/>
</dbReference>
<keyword evidence="2" id="KW-1185">Reference proteome</keyword>
<name>A0ABP9C2W1_9GAMM</name>
<gene>
    <name evidence="1" type="ORF">GCM10023307_31960</name>
</gene>
<proteinExistence type="predicted"/>
<sequence>MHHADHYRAIVDFIAGIGLDIAEETLPADTFLPGVALRDGGLVVDPNALVWPGDLLHEAGHLAVLPAAMRDKANDDLAVEFGVDHAGELEAMAWAWAAVVEIGLPPDVLIHEGGYNGKSRDLLQMYTFGVYPGLQGLCAAGLTAAPGFAPEPLPVRYPQMLRWLRD</sequence>
<protein>
    <submittedName>
        <fullName evidence="1">Uncharacterized protein</fullName>
    </submittedName>
</protein>
<organism evidence="1 2">
    <name type="scientific">Lysobacter hankyongensis</name>
    <dbReference type="NCBI Taxonomy" id="1176535"/>
    <lineage>
        <taxon>Bacteria</taxon>
        <taxon>Pseudomonadati</taxon>
        <taxon>Pseudomonadota</taxon>
        <taxon>Gammaproteobacteria</taxon>
        <taxon>Lysobacterales</taxon>
        <taxon>Lysobacteraceae</taxon>
        <taxon>Lysobacter</taxon>
    </lineage>
</organism>
<reference evidence="2" key="1">
    <citation type="journal article" date="2019" name="Int. J. Syst. Evol. Microbiol.">
        <title>The Global Catalogue of Microorganisms (GCM) 10K type strain sequencing project: providing services to taxonomists for standard genome sequencing and annotation.</title>
        <authorList>
            <consortium name="The Broad Institute Genomics Platform"/>
            <consortium name="The Broad Institute Genome Sequencing Center for Infectious Disease"/>
            <person name="Wu L."/>
            <person name="Ma J."/>
        </authorList>
    </citation>
    <scope>NUCLEOTIDE SEQUENCE [LARGE SCALE GENOMIC DNA]</scope>
    <source>
        <strain evidence="2">JCM 18204</strain>
    </source>
</reference>
<accession>A0ABP9C2W1</accession>